<comment type="similarity">
    <text evidence="1">Belongs to the cytochrome P450 family.</text>
</comment>
<comment type="cofactor">
    <cofactor evidence="5">
        <name>heme</name>
        <dbReference type="ChEBI" id="CHEBI:30413"/>
    </cofactor>
</comment>
<feature type="transmembrane region" description="Helical" evidence="6">
    <location>
        <begin position="263"/>
        <end position="282"/>
    </location>
</feature>
<evidence type="ECO:0000256" key="3">
    <source>
        <dbReference type="ARBA" id="ARBA00022723"/>
    </source>
</evidence>
<accession>A0A1W2TGI0</accession>
<dbReference type="PRINTS" id="PR00385">
    <property type="entry name" value="P450"/>
</dbReference>
<keyword evidence="4 5" id="KW-0408">Iron</keyword>
<dbReference type="Proteomes" id="UP000054516">
    <property type="component" value="Unassembled WGS sequence"/>
</dbReference>
<name>A0A1W2TGI0_ROSNE</name>
<dbReference type="OMA" id="ELYPMMW"/>
<dbReference type="AlphaFoldDB" id="A0A1W2TGI0"/>
<evidence type="ECO:0000256" key="6">
    <source>
        <dbReference type="SAM" id="Phobius"/>
    </source>
</evidence>
<feature type="transmembrane region" description="Helical" evidence="6">
    <location>
        <begin position="44"/>
        <end position="64"/>
    </location>
</feature>
<evidence type="ECO:0000256" key="5">
    <source>
        <dbReference type="PIRSR" id="PIRSR602401-1"/>
    </source>
</evidence>
<evidence type="ECO:0000313" key="7">
    <source>
        <dbReference type="EMBL" id="GAP87193.1"/>
    </source>
</evidence>
<dbReference type="Gene3D" id="1.10.630.10">
    <property type="entry name" value="Cytochrome P450"/>
    <property type="match status" value="1"/>
</dbReference>
<dbReference type="GO" id="GO:0020037">
    <property type="term" value="F:heme binding"/>
    <property type="evidence" value="ECO:0007669"/>
    <property type="project" value="InterPro"/>
</dbReference>
<dbReference type="PANTHER" id="PTHR24305">
    <property type="entry name" value="CYTOCHROME P450"/>
    <property type="match status" value="1"/>
</dbReference>
<dbReference type="OrthoDB" id="1470350at2759"/>
<dbReference type="EMBL" id="DF977468">
    <property type="protein sequence ID" value="GAP87193.1"/>
    <property type="molecule type" value="Genomic_DNA"/>
</dbReference>
<dbReference type="FunFam" id="1.10.630.10:FF:000051">
    <property type="entry name" value="Cytochrome P450 monooxygenase (Fum15)"/>
    <property type="match status" value="1"/>
</dbReference>
<dbReference type="STRING" id="77044.A0A1W2TGI0"/>
<keyword evidence="6" id="KW-0812">Transmembrane</keyword>
<dbReference type="InterPro" id="IPR001128">
    <property type="entry name" value="Cyt_P450"/>
</dbReference>
<dbReference type="CDD" id="cd11069">
    <property type="entry name" value="CYP_FUM15-like"/>
    <property type="match status" value="1"/>
</dbReference>
<dbReference type="GO" id="GO:0005506">
    <property type="term" value="F:iron ion binding"/>
    <property type="evidence" value="ECO:0007669"/>
    <property type="project" value="InterPro"/>
</dbReference>
<dbReference type="InterPro" id="IPR002401">
    <property type="entry name" value="Cyt_P450_E_grp-I"/>
</dbReference>
<keyword evidence="8" id="KW-1185">Reference proteome</keyword>
<organism evidence="7">
    <name type="scientific">Rosellinia necatrix</name>
    <name type="common">White root-rot fungus</name>
    <dbReference type="NCBI Taxonomy" id="77044"/>
    <lineage>
        <taxon>Eukaryota</taxon>
        <taxon>Fungi</taxon>
        <taxon>Dikarya</taxon>
        <taxon>Ascomycota</taxon>
        <taxon>Pezizomycotina</taxon>
        <taxon>Sordariomycetes</taxon>
        <taxon>Xylariomycetidae</taxon>
        <taxon>Xylariales</taxon>
        <taxon>Xylariaceae</taxon>
        <taxon>Rosellinia</taxon>
    </lineage>
</organism>
<keyword evidence="6" id="KW-1133">Transmembrane helix</keyword>
<dbReference type="InterPro" id="IPR050121">
    <property type="entry name" value="Cytochrome_P450_monoxygenase"/>
</dbReference>
<dbReference type="GO" id="GO:0016705">
    <property type="term" value="F:oxidoreductase activity, acting on paired donors, with incorporation or reduction of molecular oxygen"/>
    <property type="evidence" value="ECO:0007669"/>
    <property type="project" value="InterPro"/>
</dbReference>
<evidence type="ECO:0000313" key="8">
    <source>
        <dbReference type="Proteomes" id="UP000054516"/>
    </source>
</evidence>
<evidence type="ECO:0000256" key="4">
    <source>
        <dbReference type="ARBA" id="ARBA00023004"/>
    </source>
</evidence>
<proteinExistence type="inferred from homology"/>
<dbReference type="GO" id="GO:0004497">
    <property type="term" value="F:monooxygenase activity"/>
    <property type="evidence" value="ECO:0007669"/>
    <property type="project" value="InterPro"/>
</dbReference>
<keyword evidence="6" id="KW-0472">Membrane</keyword>
<dbReference type="SUPFAM" id="SSF48264">
    <property type="entry name" value="Cytochrome P450"/>
    <property type="match status" value="1"/>
</dbReference>
<dbReference type="Pfam" id="PF00067">
    <property type="entry name" value="p450"/>
    <property type="match status" value="1"/>
</dbReference>
<dbReference type="InterPro" id="IPR036396">
    <property type="entry name" value="Cyt_P450_sf"/>
</dbReference>
<feature type="binding site" description="axial binding residue" evidence="5">
    <location>
        <position position="493"/>
    </location>
    <ligand>
        <name>heme</name>
        <dbReference type="ChEBI" id="CHEBI:30413"/>
    </ligand>
    <ligandPart>
        <name>Fe</name>
        <dbReference type="ChEBI" id="CHEBI:18248"/>
    </ligandPart>
</feature>
<dbReference type="PRINTS" id="PR00463">
    <property type="entry name" value="EP450I"/>
</dbReference>
<feature type="transmembrane region" description="Helical" evidence="6">
    <location>
        <begin position="7"/>
        <end position="28"/>
    </location>
</feature>
<protein>
    <submittedName>
        <fullName evidence="7">Putative cytochrome P450 3A13</fullName>
    </submittedName>
</protein>
<reference evidence="7" key="1">
    <citation type="submission" date="2016-03" db="EMBL/GenBank/DDBJ databases">
        <title>Draft genome sequence of Rosellinia necatrix.</title>
        <authorList>
            <person name="Kanematsu S."/>
        </authorList>
    </citation>
    <scope>NUCLEOTIDE SEQUENCE [LARGE SCALE GENOMIC DNA]</scope>
    <source>
        <strain evidence="7">W97</strain>
    </source>
</reference>
<dbReference type="PANTHER" id="PTHR24305:SF166">
    <property type="entry name" value="CYTOCHROME P450 12A4, MITOCHONDRIAL-RELATED"/>
    <property type="match status" value="1"/>
</dbReference>
<evidence type="ECO:0000256" key="2">
    <source>
        <dbReference type="ARBA" id="ARBA00022617"/>
    </source>
</evidence>
<gene>
    <name evidence="7" type="ORF">SAMD00023353_2300710</name>
</gene>
<evidence type="ECO:0000256" key="1">
    <source>
        <dbReference type="ARBA" id="ARBA00010617"/>
    </source>
</evidence>
<keyword evidence="2 5" id="KW-0349">Heme</keyword>
<keyword evidence="3 5" id="KW-0479">Metal-binding</keyword>
<sequence>MGRAEQIFSIPSLTLAATAESLFVARFYPDVFPNVFNLSTHLDIAAVIFLANYAFAGLFWGLLYPRLLSPLRHIPGPRDLISIAHRTLIVTDRPSGDLFLDLIKKYPDHEILNLSAFDHQVLITKPRMLADLLVHRAYDFIKPPKISGFLRHVLGDGLIMVEGDQHKFLRKNTMPAFSFRHIKDLYPMMWSKSVLMCEALQGALETGEGKDTGIIDLSNWTSRVTLDIIGIAGMGREFNTLKNAEDPILDIYEQLLEPVPSKLIYAMSSLLFGLSFVRLLPWKMNALFRHLTTTLAELCMPMLQEKKSAIINSGDDHFDISSLLIKSNNFTDPQLRDQLLTFLAAGHETTSSALSWASYLLAKHPHYQKILREEIRHALPADMAIDQSVDLAGLLEPLPYLNGIMNETLRMYPTVPLTMRQAIRDTDLAGQPIPAGVTVVLSMWQMNRSPALWGADAGRFRPERWISAGKPNASGGAHSNYEFLTFLHGPRSCIGQGFAKAEMRCLLAAMVRAFAWDLAMDEAKVLPRGAITIKPANGLLLKLKPLRA</sequence>